<dbReference type="InterPro" id="IPR050856">
    <property type="entry name" value="Biotin_carboxylase_complex"/>
</dbReference>
<feature type="domain" description="Lipoyl-binding" evidence="14">
    <location>
        <begin position="584"/>
        <end position="662"/>
    </location>
</feature>
<dbReference type="InterPro" id="IPR000089">
    <property type="entry name" value="Biotin_lipoyl"/>
</dbReference>
<dbReference type="Gene3D" id="2.40.50.100">
    <property type="match status" value="1"/>
</dbReference>
<evidence type="ECO:0000256" key="4">
    <source>
        <dbReference type="ARBA" id="ARBA00011750"/>
    </source>
</evidence>
<keyword evidence="9" id="KW-0809">Transit peptide</keyword>
<dbReference type="GO" id="GO:0005524">
    <property type="term" value="F:ATP binding"/>
    <property type="evidence" value="ECO:0007669"/>
    <property type="project" value="UniProtKB-UniRule"/>
</dbReference>
<dbReference type="InterPro" id="IPR011054">
    <property type="entry name" value="Rudment_hybrid_motif"/>
</dbReference>
<name>A0A370K9T7_9GAMM</name>
<dbReference type="RefSeq" id="WP_114823160.1">
    <property type="nucleotide sequence ID" value="NZ_QQSY01000001.1"/>
</dbReference>
<dbReference type="PANTHER" id="PTHR18866:SF33">
    <property type="entry name" value="METHYLCROTONOYL-COA CARBOXYLASE SUBUNIT ALPHA, MITOCHONDRIAL-RELATED"/>
    <property type="match status" value="1"/>
</dbReference>
<keyword evidence="10" id="KW-0092">Biotin</keyword>
<proteinExistence type="predicted"/>
<dbReference type="InterPro" id="IPR011761">
    <property type="entry name" value="ATP-grasp"/>
</dbReference>
<dbReference type="SUPFAM" id="SSF56059">
    <property type="entry name" value="Glutathione synthetase ATP-binding domain-like"/>
    <property type="match status" value="1"/>
</dbReference>
<evidence type="ECO:0000256" key="8">
    <source>
        <dbReference type="ARBA" id="ARBA00022840"/>
    </source>
</evidence>
<organism evidence="17 18">
    <name type="scientific">Dyella solisilvae</name>
    <dbReference type="NCBI Taxonomy" id="1920168"/>
    <lineage>
        <taxon>Bacteria</taxon>
        <taxon>Pseudomonadati</taxon>
        <taxon>Pseudomonadota</taxon>
        <taxon>Gammaproteobacteria</taxon>
        <taxon>Lysobacterales</taxon>
        <taxon>Rhodanobacteraceae</taxon>
        <taxon>Dyella</taxon>
    </lineage>
</organism>
<evidence type="ECO:0000256" key="7">
    <source>
        <dbReference type="ARBA" id="ARBA00022741"/>
    </source>
</evidence>
<dbReference type="FunFam" id="3.40.50.20:FF:000010">
    <property type="entry name" value="Propionyl-CoA carboxylase subunit alpha"/>
    <property type="match status" value="1"/>
</dbReference>
<dbReference type="SUPFAM" id="SSF51246">
    <property type="entry name" value="Rudiment single hybrid motif"/>
    <property type="match status" value="1"/>
</dbReference>
<comment type="caution">
    <text evidence="17">The sequence shown here is derived from an EMBL/GenBank/DDBJ whole genome shotgun (WGS) entry which is preliminary data.</text>
</comment>
<evidence type="ECO:0000256" key="6">
    <source>
        <dbReference type="ARBA" id="ARBA00022598"/>
    </source>
</evidence>
<evidence type="ECO:0000256" key="9">
    <source>
        <dbReference type="ARBA" id="ARBA00022946"/>
    </source>
</evidence>
<dbReference type="FunFam" id="2.40.50.100:FF:000003">
    <property type="entry name" value="Acetyl-CoA carboxylase biotin carboxyl carrier protein"/>
    <property type="match status" value="1"/>
</dbReference>
<dbReference type="InterPro" id="IPR001882">
    <property type="entry name" value="Biotin_BS"/>
</dbReference>
<dbReference type="FunFam" id="3.30.1490.20:FF:000003">
    <property type="entry name" value="acetyl-CoA carboxylase isoform X1"/>
    <property type="match status" value="1"/>
</dbReference>
<evidence type="ECO:0000259" key="15">
    <source>
        <dbReference type="PROSITE" id="PS50975"/>
    </source>
</evidence>
<evidence type="ECO:0000256" key="3">
    <source>
        <dbReference type="ARBA" id="ARBA00004956"/>
    </source>
</evidence>
<dbReference type="EMBL" id="QQSY01000001">
    <property type="protein sequence ID" value="RDI99418.1"/>
    <property type="molecule type" value="Genomic_DNA"/>
</dbReference>
<keyword evidence="8 13" id="KW-0067">ATP-binding</keyword>
<dbReference type="GO" id="GO:0004075">
    <property type="term" value="F:biotin carboxylase activity"/>
    <property type="evidence" value="ECO:0007669"/>
    <property type="project" value="UniProtKB-EC"/>
</dbReference>
<dbReference type="SMART" id="SM00878">
    <property type="entry name" value="Biotin_carb_C"/>
    <property type="match status" value="1"/>
</dbReference>
<dbReference type="Pfam" id="PF00364">
    <property type="entry name" value="Biotin_lipoyl"/>
    <property type="match status" value="1"/>
</dbReference>
<dbReference type="InterPro" id="IPR005482">
    <property type="entry name" value="Biotin_COase_C"/>
</dbReference>
<dbReference type="SUPFAM" id="SSF52440">
    <property type="entry name" value="PreATP-grasp domain"/>
    <property type="match status" value="1"/>
</dbReference>
<keyword evidence="6" id="KW-0436">Ligase</keyword>
<reference evidence="17 18" key="1">
    <citation type="submission" date="2018-07" db="EMBL/GenBank/DDBJ databases">
        <title>Dyella solisilvae sp. nov., isolated from the pine and broad-leaved mixed forest soil.</title>
        <authorList>
            <person name="Gao Z."/>
            <person name="Qiu L."/>
        </authorList>
    </citation>
    <scope>NUCLEOTIDE SEQUENCE [LARGE SCALE GENOMIC DNA]</scope>
    <source>
        <strain evidence="17 18">DHG54</strain>
    </source>
</reference>
<dbReference type="PROSITE" id="PS50975">
    <property type="entry name" value="ATP_GRASP"/>
    <property type="match status" value="1"/>
</dbReference>
<comment type="pathway">
    <text evidence="3">Lipid metabolism; malonyl-CoA biosynthesis; malonyl-CoA from acetyl-CoA: step 1/1.</text>
</comment>
<evidence type="ECO:0000259" key="14">
    <source>
        <dbReference type="PROSITE" id="PS50968"/>
    </source>
</evidence>
<accession>A0A370K9T7</accession>
<dbReference type="PROSITE" id="PS50968">
    <property type="entry name" value="BIOTINYL_LIPOYL"/>
    <property type="match status" value="1"/>
</dbReference>
<dbReference type="InterPro" id="IPR005479">
    <property type="entry name" value="CPAse_ATP-bd"/>
</dbReference>
<dbReference type="Proteomes" id="UP000254711">
    <property type="component" value="Unassembled WGS sequence"/>
</dbReference>
<dbReference type="PROSITE" id="PS00867">
    <property type="entry name" value="CPSASE_2"/>
    <property type="match status" value="1"/>
</dbReference>
<sequence>MATPHAAFRSILIANRGEIALRIQRTARRLGMRTIAVYAEADRGAPHCCEADLALPIGASAPQASYLNIEALLDAARRSGAEAVHPGYGFLAESDAFARACGEAGLVFIGPSAESIRAMGNKAGAKRLMEAAGVPCVPGYHGDDQSGACMAKEAARIGYPVMIKAVAGGGGRGMRRVDQPQDFVAALQSARSEAENAFGSGALILEKAIDEPRHIEIQVFADQHGNVVHLGERDCSVQRRHQKLIEESPSPAVSPELRARMGEVSVAAARAIGYVGAGTLEFLLSPGGAFYFMEMNTRLQVEHAVTEAVVGVDLVEWQLRVALGEVLPLTQDEIDVRLGQGGHAIEVRLCAEDPRREFLPQSGTINRWRAPGEVRTDHALVDGLVVSPYYDSMLAKIIAHGTDRADASRRLAHALDDCLLLGLPTNRAFLRECVTHPAFLAGEVSTAFIERHFPSSARKPSLPDGPARQAAAALLTHVRGDIAGRYPAELQGWASSRAYPSLCRFTLDGEDVEMRVRTLSAGRWELAWDGESIRAELVSDTRGRLTLALGDSLHQLEYAATDAACQFVLDGHEHSAVDTTYARTERQGALSGSGRISSPMNGRVVAVHVTEGEAVAAGQALLVVEAMKMEHSIAAPFAGQVSGLFTQVGAQVAPGGLLMEIAAA</sequence>
<dbReference type="OrthoDB" id="9763189at2"/>
<feature type="domain" description="Biotin carboxylation" evidence="16">
    <location>
        <begin position="7"/>
        <end position="454"/>
    </location>
</feature>
<dbReference type="CDD" id="cd06850">
    <property type="entry name" value="biotinyl_domain"/>
    <property type="match status" value="1"/>
</dbReference>
<evidence type="ECO:0000256" key="10">
    <source>
        <dbReference type="ARBA" id="ARBA00023267"/>
    </source>
</evidence>
<dbReference type="InterPro" id="IPR016185">
    <property type="entry name" value="PreATP-grasp_dom_sf"/>
</dbReference>
<dbReference type="AlphaFoldDB" id="A0A370K9T7"/>
<comment type="function">
    <text evidence="2">This protein is a component of the acetyl coenzyme A carboxylase complex; first, biotin carboxylase catalyzes the carboxylation of the carrier protein and then the transcarboxylase transfers the carboxyl group to form malonyl-CoA.</text>
</comment>
<keyword evidence="7 13" id="KW-0547">Nucleotide-binding</keyword>
<dbReference type="Gene3D" id="3.30.470.20">
    <property type="entry name" value="ATP-grasp fold, B domain"/>
    <property type="match status" value="1"/>
</dbReference>
<evidence type="ECO:0000256" key="2">
    <source>
        <dbReference type="ARBA" id="ARBA00003761"/>
    </source>
</evidence>
<dbReference type="GO" id="GO:0046872">
    <property type="term" value="F:metal ion binding"/>
    <property type="evidence" value="ECO:0007669"/>
    <property type="project" value="InterPro"/>
</dbReference>
<evidence type="ECO:0000313" key="18">
    <source>
        <dbReference type="Proteomes" id="UP000254711"/>
    </source>
</evidence>
<dbReference type="FunFam" id="3.30.470.20:FF:000028">
    <property type="entry name" value="Methylcrotonoyl-CoA carboxylase subunit alpha, mitochondrial"/>
    <property type="match status" value="1"/>
</dbReference>
<comment type="catalytic activity">
    <reaction evidence="12">
        <text>N(6)-biotinyl-L-lysyl-[protein] + hydrogencarbonate + ATP = N(6)-carboxybiotinyl-L-lysyl-[protein] + ADP + phosphate + H(+)</text>
        <dbReference type="Rhea" id="RHEA:13501"/>
        <dbReference type="Rhea" id="RHEA-COMP:10505"/>
        <dbReference type="Rhea" id="RHEA-COMP:10506"/>
        <dbReference type="ChEBI" id="CHEBI:15378"/>
        <dbReference type="ChEBI" id="CHEBI:17544"/>
        <dbReference type="ChEBI" id="CHEBI:30616"/>
        <dbReference type="ChEBI" id="CHEBI:43474"/>
        <dbReference type="ChEBI" id="CHEBI:83144"/>
        <dbReference type="ChEBI" id="CHEBI:83145"/>
        <dbReference type="ChEBI" id="CHEBI:456216"/>
        <dbReference type="EC" id="6.3.4.14"/>
    </reaction>
</comment>
<dbReference type="InterPro" id="IPR005481">
    <property type="entry name" value="BC-like_N"/>
</dbReference>
<dbReference type="Pfam" id="PF02786">
    <property type="entry name" value="CPSase_L_D2"/>
    <property type="match status" value="1"/>
</dbReference>
<feature type="domain" description="ATP-grasp" evidence="15">
    <location>
        <begin position="126"/>
        <end position="323"/>
    </location>
</feature>
<dbReference type="PANTHER" id="PTHR18866">
    <property type="entry name" value="CARBOXYLASE:PYRUVATE/ACETYL-COA/PROPIONYL-COA CARBOXYLASE"/>
    <property type="match status" value="1"/>
</dbReference>
<dbReference type="PROSITE" id="PS50979">
    <property type="entry name" value="BC"/>
    <property type="match status" value="1"/>
</dbReference>
<dbReference type="PROSITE" id="PS00188">
    <property type="entry name" value="BIOTIN"/>
    <property type="match status" value="1"/>
</dbReference>
<comment type="cofactor">
    <cofactor evidence="1">
        <name>biotin</name>
        <dbReference type="ChEBI" id="CHEBI:57586"/>
    </cofactor>
</comment>
<comment type="subunit">
    <text evidence="4">Acetyl-CoA carboxylase is a heterohexamer of biotin carboxyl carrier protein, biotin carboxylase and the two subunits of carboxyl transferase in a 2:2 complex.</text>
</comment>
<dbReference type="InterPro" id="IPR011764">
    <property type="entry name" value="Biotin_carboxylation_dom"/>
</dbReference>
<evidence type="ECO:0000256" key="13">
    <source>
        <dbReference type="PROSITE-ProRule" id="PRU00409"/>
    </source>
</evidence>
<evidence type="ECO:0000259" key="16">
    <source>
        <dbReference type="PROSITE" id="PS50979"/>
    </source>
</evidence>
<dbReference type="Pfam" id="PF00289">
    <property type="entry name" value="Biotin_carb_N"/>
    <property type="match status" value="1"/>
</dbReference>
<dbReference type="InterPro" id="IPR011053">
    <property type="entry name" value="Single_hybrid_motif"/>
</dbReference>
<dbReference type="Pfam" id="PF02785">
    <property type="entry name" value="Biotin_carb_C"/>
    <property type="match status" value="1"/>
</dbReference>
<evidence type="ECO:0000256" key="1">
    <source>
        <dbReference type="ARBA" id="ARBA00001953"/>
    </source>
</evidence>
<evidence type="ECO:0000256" key="11">
    <source>
        <dbReference type="ARBA" id="ARBA00033786"/>
    </source>
</evidence>
<protein>
    <recommendedName>
        <fullName evidence="5">Biotin carboxylase</fullName>
    </recommendedName>
    <alternativeName>
        <fullName evidence="11">Acetyl-coenzyme A carboxylase biotin carboxylase subunit A</fullName>
    </alternativeName>
</protein>
<evidence type="ECO:0000256" key="5">
    <source>
        <dbReference type="ARBA" id="ARBA00017242"/>
    </source>
</evidence>
<gene>
    <name evidence="17" type="ORF">DVT68_00705</name>
</gene>
<evidence type="ECO:0000313" key="17">
    <source>
        <dbReference type="EMBL" id="RDI99418.1"/>
    </source>
</evidence>
<dbReference type="SUPFAM" id="SSF51230">
    <property type="entry name" value="Single hybrid motif"/>
    <property type="match status" value="1"/>
</dbReference>
<keyword evidence="18" id="KW-1185">Reference proteome</keyword>
<evidence type="ECO:0000256" key="12">
    <source>
        <dbReference type="ARBA" id="ARBA00048600"/>
    </source>
</evidence>